<dbReference type="PANTHER" id="PTHR10292:SF6">
    <property type="entry name" value="CLATHRIN HEAVY CHAIN 2"/>
    <property type="match status" value="1"/>
</dbReference>
<dbReference type="Proteomes" id="UP000472260">
    <property type="component" value="Unassembled WGS sequence"/>
</dbReference>
<dbReference type="GO" id="GO:0070062">
    <property type="term" value="C:extracellular exosome"/>
    <property type="evidence" value="ECO:0007669"/>
    <property type="project" value="TreeGrafter"/>
</dbReference>
<name>A0A671MXL2_9TELE</name>
<dbReference type="SUPFAM" id="SSF50989">
    <property type="entry name" value="Clathrin heavy-chain terminal domain"/>
    <property type="match status" value="1"/>
</dbReference>
<evidence type="ECO:0000313" key="1">
    <source>
        <dbReference type="Ensembl" id="ENSSANP00000036807.1"/>
    </source>
</evidence>
<evidence type="ECO:0000313" key="2">
    <source>
        <dbReference type="Proteomes" id="UP000472260"/>
    </source>
</evidence>
<dbReference type="GO" id="GO:0030132">
    <property type="term" value="C:clathrin coat of coated pit"/>
    <property type="evidence" value="ECO:0007669"/>
    <property type="project" value="InterPro"/>
</dbReference>
<dbReference type="GO" id="GO:0006898">
    <property type="term" value="P:receptor-mediated endocytosis"/>
    <property type="evidence" value="ECO:0007669"/>
    <property type="project" value="TreeGrafter"/>
</dbReference>
<accession>A0A671MXL2</accession>
<dbReference type="PANTHER" id="PTHR10292">
    <property type="entry name" value="CLATHRIN HEAVY CHAIN RELATED"/>
    <property type="match status" value="1"/>
</dbReference>
<dbReference type="GO" id="GO:0071439">
    <property type="term" value="C:clathrin complex"/>
    <property type="evidence" value="ECO:0007669"/>
    <property type="project" value="TreeGrafter"/>
</dbReference>
<organism evidence="1 2">
    <name type="scientific">Sinocyclocheilus anshuiensis</name>
    <dbReference type="NCBI Taxonomy" id="1608454"/>
    <lineage>
        <taxon>Eukaryota</taxon>
        <taxon>Metazoa</taxon>
        <taxon>Chordata</taxon>
        <taxon>Craniata</taxon>
        <taxon>Vertebrata</taxon>
        <taxon>Euteleostomi</taxon>
        <taxon>Actinopterygii</taxon>
        <taxon>Neopterygii</taxon>
        <taxon>Teleostei</taxon>
        <taxon>Ostariophysi</taxon>
        <taxon>Cypriniformes</taxon>
        <taxon>Cyprinidae</taxon>
        <taxon>Cyprininae</taxon>
        <taxon>Sinocyclocheilus</taxon>
    </lineage>
</organism>
<dbReference type="InterPro" id="IPR022365">
    <property type="entry name" value="Clathrin_H-chain_propeller_rpt"/>
</dbReference>
<dbReference type="GO" id="GO:0005198">
    <property type="term" value="F:structural molecule activity"/>
    <property type="evidence" value="ECO:0007669"/>
    <property type="project" value="InterPro"/>
</dbReference>
<dbReference type="Ensembl" id="ENSSANT00000039207.1">
    <property type="protein sequence ID" value="ENSSANP00000036807.1"/>
    <property type="gene ID" value="ENSSANG00000018830.1"/>
</dbReference>
<dbReference type="Gene3D" id="2.130.10.110">
    <property type="entry name" value="Clathrin heavy-chain terminal domain"/>
    <property type="match status" value="1"/>
</dbReference>
<dbReference type="GO" id="GO:0032051">
    <property type="term" value="F:clathrin light chain binding"/>
    <property type="evidence" value="ECO:0007669"/>
    <property type="project" value="TreeGrafter"/>
</dbReference>
<reference evidence="1" key="1">
    <citation type="submission" date="2025-08" db="UniProtKB">
        <authorList>
            <consortium name="Ensembl"/>
        </authorList>
    </citation>
    <scope>IDENTIFICATION</scope>
</reference>
<sequence>MAQILPIRFQEHLQLQTLGVSPASISFSCLTMESDRFICIREKVGEQNQVLIVDLSDPSSPIRRPITADSAIMNPASKVIALKGADLLTADACVSV</sequence>
<keyword evidence="2" id="KW-1185">Reference proteome</keyword>
<protein>
    <submittedName>
        <fullName evidence="1">Uncharacterized protein</fullName>
    </submittedName>
</protein>
<proteinExistence type="predicted"/>
<dbReference type="InterPro" id="IPR016025">
    <property type="entry name" value="Clathrin_H-chain_N"/>
</dbReference>
<reference evidence="1" key="2">
    <citation type="submission" date="2025-09" db="UniProtKB">
        <authorList>
            <consortium name="Ensembl"/>
        </authorList>
    </citation>
    <scope>IDENTIFICATION</scope>
</reference>
<dbReference type="GO" id="GO:0045334">
    <property type="term" value="C:clathrin-coated endocytic vesicle"/>
    <property type="evidence" value="ECO:0007669"/>
    <property type="project" value="TreeGrafter"/>
</dbReference>
<dbReference type="GO" id="GO:0006886">
    <property type="term" value="P:intracellular protein transport"/>
    <property type="evidence" value="ECO:0007669"/>
    <property type="project" value="InterPro"/>
</dbReference>
<dbReference type="Pfam" id="PF01394">
    <property type="entry name" value="Clathrin_propel"/>
    <property type="match status" value="1"/>
</dbReference>
<dbReference type="GO" id="GO:0030130">
    <property type="term" value="C:clathrin coat of trans-Golgi network vesicle"/>
    <property type="evidence" value="ECO:0007669"/>
    <property type="project" value="InterPro"/>
</dbReference>
<dbReference type="AlphaFoldDB" id="A0A671MXL2"/>